<proteinExistence type="predicted"/>
<sequence>MPDHDLHIAGAEHPARSTNDRASTARVWARTSRAVAVHDVTAIAMVIEVSPCPITADSEMAGGRLGSAMNPKSRTR</sequence>
<gene>
    <name evidence="2" type="ORF">RM423_16525</name>
</gene>
<reference evidence="3" key="1">
    <citation type="submission" date="2023-07" db="EMBL/GenBank/DDBJ databases">
        <title>30 novel species of actinomycetes from the DSMZ collection.</title>
        <authorList>
            <person name="Nouioui I."/>
        </authorList>
    </citation>
    <scope>NUCLEOTIDE SEQUENCE [LARGE SCALE GENOMIC DNA]</scope>
    <source>
        <strain evidence="3">DSM 44399</strain>
    </source>
</reference>
<evidence type="ECO:0000313" key="2">
    <source>
        <dbReference type="EMBL" id="MDT0262998.1"/>
    </source>
</evidence>
<accession>A0ABU2JDD0</accession>
<evidence type="ECO:0000313" key="3">
    <source>
        <dbReference type="Proteomes" id="UP001183176"/>
    </source>
</evidence>
<dbReference type="EMBL" id="JAVREH010000026">
    <property type="protein sequence ID" value="MDT0262998.1"/>
    <property type="molecule type" value="Genomic_DNA"/>
</dbReference>
<dbReference type="Proteomes" id="UP001183176">
    <property type="component" value="Unassembled WGS sequence"/>
</dbReference>
<comment type="caution">
    <text evidence="2">The sequence shown here is derived from an EMBL/GenBank/DDBJ whole genome shotgun (WGS) entry which is preliminary data.</text>
</comment>
<keyword evidence="3" id="KW-1185">Reference proteome</keyword>
<dbReference type="RefSeq" id="WP_311424145.1">
    <property type="nucleotide sequence ID" value="NZ_JAVREH010000026.1"/>
</dbReference>
<organism evidence="2 3">
    <name type="scientific">Jatrophihabitans lederbergiae</name>
    <dbReference type="NCBI Taxonomy" id="3075547"/>
    <lineage>
        <taxon>Bacteria</taxon>
        <taxon>Bacillati</taxon>
        <taxon>Actinomycetota</taxon>
        <taxon>Actinomycetes</taxon>
        <taxon>Jatrophihabitantales</taxon>
        <taxon>Jatrophihabitantaceae</taxon>
        <taxon>Jatrophihabitans</taxon>
    </lineage>
</organism>
<feature type="region of interest" description="Disordered" evidence="1">
    <location>
        <begin position="56"/>
        <end position="76"/>
    </location>
</feature>
<name>A0ABU2JDD0_9ACTN</name>
<evidence type="ECO:0000256" key="1">
    <source>
        <dbReference type="SAM" id="MobiDB-lite"/>
    </source>
</evidence>
<protein>
    <submittedName>
        <fullName evidence="2">Uncharacterized protein</fullName>
    </submittedName>
</protein>
<feature type="region of interest" description="Disordered" evidence="1">
    <location>
        <begin position="1"/>
        <end position="23"/>
    </location>
</feature>